<evidence type="ECO:0000313" key="4">
    <source>
        <dbReference type="Proteomes" id="UP001379945"/>
    </source>
</evidence>
<accession>A0ABU9C859</accession>
<dbReference type="Gene3D" id="1.20.120.450">
    <property type="entry name" value="dinb family like domain"/>
    <property type="match status" value="1"/>
</dbReference>
<dbReference type="Pfam" id="PF03781">
    <property type="entry name" value="FGE-sulfatase"/>
    <property type="match status" value="1"/>
</dbReference>
<dbReference type="SUPFAM" id="SSF56436">
    <property type="entry name" value="C-type lectin-like"/>
    <property type="match status" value="1"/>
</dbReference>
<proteinExistence type="predicted"/>
<gene>
    <name evidence="3" type="ORF">AACH00_17055</name>
</gene>
<feature type="region of interest" description="Disordered" evidence="1">
    <location>
        <begin position="459"/>
        <end position="484"/>
    </location>
</feature>
<dbReference type="PANTHER" id="PTHR23150:SF36">
    <property type="entry name" value="HERCYNINE OXYGENASE"/>
    <property type="match status" value="1"/>
</dbReference>
<dbReference type="InterPro" id="IPR005532">
    <property type="entry name" value="SUMF_dom"/>
</dbReference>
<dbReference type="InterPro" id="IPR042095">
    <property type="entry name" value="SUMF_sf"/>
</dbReference>
<reference evidence="3 4" key="1">
    <citation type="submission" date="2024-04" db="EMBL/GenBank/DDBJ databases">
        <title>Novel species of the genus Ideonella isolated from streams.</title>
        <authorList>
            <person name="Lu H."/>
        </authorList>
    </citation>
    <scope>NUCLEOTIDE SEQUENCE [LARGE SCALE GENOMIC DNA]</scope>
    <source>
        <strain evidence="3 4">LYT19W</strain>
    </source>
</reference>
<organism evidence="3 4">
    <name type="scientific">Ideonella margarita</name>
    <dbReference type="NCBI Taxonomy" id="2984191"/>
    <lineage>
        <taxon>Bacteria</taxon>
        <taxon>Pseudomonadati</taxon>
        <taxon>Pseudomonadota</taxon>
        <taxon>Betaproteobacteria</taxon>
        <taxon>Burkholderiales</taxon>
        <taxon>Sphaerotilaceae</taxon>
        <taxon>Ideonella</taxon>
    </lineage>
</organism>
<sequence>MTADTLDLPHTLAHGSRQELAAALSDARQHTLGLLDALVAALPPGLELRVLPELSPPRWLLAELAWAEDWWIARHPLRRLGPQASPDTPRSAAPLPRLDAAVAPGLSHASRWHQDVPDLPTLRSLLAASRQRTLALLATTPQTDDALHPYRQALRREDELRLLLLTICQTLGLAPGPLAASPLPCPAAADDLDVPAATHHFGAPPTGQHPAHERPAFELALHGFAIDLAPINWARFLPFIEAGGYEEPRWWTPEGWAWVRRQNLLRPRHLSRSDDGHWLLAQFGQWVPLDPRWPALFLSRHEALAWCRWAGRRLPSELEWEAAARLAADDLPDSAADTRTPPFSWGQALEWTLSDALPWAAVAAATNTTATESVEPFTTEPGDAPTWPAGLADEPLVSLRGAGPFTAPRLATPWTRHSAPPGWNAWPTGFRSCAPLADGVSAVHVGPAPDFVHHSALLAAPRPPRKRAAPKRPPDSDLLSTGTE</sequence>
<evidence type="ECO:0000313" key="3">
    <source>
        <dbReference type="EMBL" id="MEK8048072.1"/>
    </source>
</evidence>
<dbReference type="InterPro" id="IPR034660">
    <property type="entry name" value="DinB/YfiT-like"/>
</dbReference>
<keyword evidence="4" id="KW-1185">Reference proteome</keyword>
<comment type="caution">
    <text evidence="3">The sequence shown here is derived from an EMBL/GenBank/DDBJ whole genome shotgun (WGS) entry which is preliminary data.</text>
</comment>
<dbReference type="EMBL" id="JBBUTI010000013">
    <property type="protein sequence ID" value="MEK8048072.1"/>
    <property type="molecule type" value="Genomic_DNA"/>
</dbReference>
<dbReference type="InterPro" id="IPR051043">
    <property type="entry name" value="Sulfatase_Mod_Factor_Kinase"/>
</dbReference>
<protein>
    <submittedName>
        <fullName evidence="3">SUMF1/EgtB/PvdO family nonheme iron enzyme</fullName>
    </submittedName>
</protein>
<dbReference type="InterPro" id="IPR016187">
    <property type="entry name" value="CTDL_fold"/>
</dbReference>
<dbReference type="RefSeq" id="WP_341400386.1">
    <property type="nucleotide sequence ID" value="NZ_JBBUTI010000013.1"/>
</dbReference>
<evidence type="ECO:0000259" key="2">
    <source>
        <dbReference type="Pfam" id="PF03781"/>
    </source>
</evidence>
<name>A0ABU9C859_9BURK</name>
<feature type="domain" description="Sulfatase-modifying factor enzyme-like" evidence="2">
    <location>
        <begin position="192"/>
        <end position="343"/>
    </location>
</feature>
<dbReference type="PANTHER" id="PTHR23150">
    <property type="entry name" value="SULFATASE MODIFYING FACTOR 1, 2"/>
    <property type="match status" value="1"/>
</dbReference>
<dbReference type="Gene3D" id="3.90.1580.10">
    <property type="entry name" value="paralog of FGE (formylglycine-generating enzyme)"/>
    <property type="match status" value="1"/>
</dbReference>
<evidence type="ECO:0000256" key="1">
    <source>
        <dbReference type="SAM" id="MobiDB-lite"/>
    </source>
</evidence>
<dbReference type="Proteomes" id="UP001379945">
    <property type="component" value="Unassembled WGS sequence"/>
</dbReference>